<dbReference type="PANTHER" id="PTHR24177">
    <property type="entry name" value="CASKIN"/>
    <property type="match status" value="1"/>
</dbReference>
<dbReference type="InterPro" id="IPR002110">
    <property type="entry name" value="Ankyrin_rpt"/>
</dbReference>
<dbReference type="AlphaFoldDB" id="A0A2U1QDM4"/>
<feature type="transmembrane region" description="Helical" evidence="3">
    <location>
        <begin position="657"/>
        <end position="683"/>
    </location>
</feature>
<gene>
    <name evidence="6" type="ORF">CTI12_AA043020</name>
</gene>
<dbReference type="SUPFAM" id="SSF48403">
    <property type="entry name" value="Ankyrin repeat"/>
    <property type="match status" value="2"/>
</dbReference>
<evidence type="ECO:0000259" key="5">
    <source>
        <dbReference type="Pfam" id="PF13962"/>
    </source>
</evidence>
<dbReference type="InterPro" id="IPR026961">
    <property type="entry name" value="PGG_dom"/>
</dbReference>
<dbReference type="Pfam" id="PF13961">
    <property type="entry name" value="DUF4219"/>
    <property type="match status" value="1"/>
</dbReference>
<feature type="region of interest" description="Disordered" evidence="2">
    <location>
        <begin position="331"/>
        <end position="360"/>
    </location>
</feature>
<dbReference type="OrthoDB" id="1880601at2759"/>
<dbReference type="PROSITE" id="PS50297">
    <property type="entry name" value="ANK_REP_REGION"/>
    <property type="match status" value="1"/>
</dbReference>
<feature type="transmembrane region" description="Helical" evidence="3">
    <location>
        <begin position="573"/>
        <end position="594"/>
    </location>
</feature>
<reference evidence="6 7" key="1">
    <citation type="journal article" date="2018" name="Mol. Plant">
        <title>The genome of Artemisia annua provides insight into the evolution of Asteraceae family and artemisinin biosynthesis.</title>
        <authorList>
            <person name="Shen Q."/>
            <person name="Zhang L."/>
            <person name="Liao Z."/>
            <person name="Wang S."/>
            <person name="Yan T."/>
            <person name="Shi P."/>
            <person name="Liu M."/>
            <person name="Fu X."/>
            <person name="Pan Q."/>
            <person name="Wang Y."/>
            <person name="Lv Z."/>
            <person name="Lu X."/>
            <person name="Zhang F."/>
            <person name="Jiang W."/>
            <person name="Ma Y."/>
            <person name="Chen M."/>
            <person name="Hao X."/>
            <person name="Li L."/>
            <person name="Tang Y."/>
            <person name="Lv G."/>
            <person name="Zhou Y."/>
            <person name="Sun X."/>
            <person name="Brodelius P.E."/>
            <person name="Rose J.K.C."/>
            <person name="Tang K."/>
        </authorList>
    </citation>
    <scope>NUCLEOTIDE SEQUENCE [LARGE SCALE GENOMIC DNA]</scope>
    <source>
        <strain evidence="7">cv. Huhao1</strain>
        <tissue evidence="6">Leaf</tissue>
    </source>
</reference>
<accession>A0A2U1QDM4</accession>
<evidence type="ECO:0000256" key="3">
    <source>
        <dbReference type="SAM" id="Phobius"/>
    </source>
</evidence>
<name>A0A2U1QDM4_ARTAN</name>
<keyword evidence="1" id="KW-0040">ANK repeat</keyword>
<protein>
    <submittedName>
        <fullName evidence="6">Ankyrin repeat family protein</fullName>
    </submittedName>
</protein>
<proteinExistence type="predicted"/>
<dbReference type="InterPro" id="IPR036770">
    <property type="entry name" value="Ankyrin_rpt-contain_sf"/>
</dbReference>
<keyword evidence="7" id="KW-1185">Reference proteome</keyword>
<dbReference type="GO" id="GO:0016020">
    <property type="term" value="C:membrane"/>
    <property type="evidence" value="ECO:0007669"/>
    <property type="project" value="TreeGrafter"/>
</dbReference>
<dbReference type="PANTHER" id="PTHR24177:SF335">
    <property type="entry name" value="PGG DOMAIN-CONTAINING PROTEIN"/>
    <property type="match status" value="1"/>
</dbReference>
<dbReference type="PROSITE" id="PS50088">
    <property type="entry name" value="ANK_REPEAT"/>
    <property type="match status" value="1"/>
</dbReference>
<feature type="transmembrane region" description="Helical" evidence="3">
    <location>
        <begin position="614"/>
        <end position="645"/>
    </location>
</feature>
<evidence type="ECO:0000256" key="1">
    <source>
        <dbReference type="PROSITE-ProRule" id="PRU00023"/>
    </source>
</evidence>
<dbReference type="Gene3D" id="1.25.40.20">
    <property type="entry name" value="Ankyrin repeat-containing domain"/>
    <property type="match status" value="2"/>
</dbReference>
<feature type="repeat" description="ANK" evidence="1">
    <location>
        <begin position="150"/>
        <end position="181"/>
    </location>
</feature>
<evidence type="ECO:0000256" key="2">
    <source>
        <dbReference type="SAM" id="MobiDB-lite"/>
    </source>
</evidence>
<dbReference type="Proteomes" id="UP000245207">
    <property type="component" value="Unassembled WGS sequence"/>
</dbReference>
<organism evidence="6 7">
    <name type="scientific">Artemisia annua</name>
    <name type="common">Sweet wormwood</name>
    <dbReference type="NCBI Taxonomy" id="35608"/>
    <lineage>
        <taxon>Eukaryota</taxon>
        <taxon>Viridiplantae</taxon>
        <taxon>Streptophyta</taxon>
        <taxon>Embryophyta</taxon>
        <taxon>Tracheophyta</taxon>
        <taxon>Spermatophyta</taxon>
        <taxon>Magnoliopsida</taxon>
        <taxon>eudicotyledons</taxon>
        <taxon>Gunneridae</taxon>
        <taxon>Pentapetalae</taxon>
        <taxon>asterids</taxon>
        <taxon>campanulids</taxon>
        <taxon>Asterales</taxon>
        <taxon>Asteraceae</taxon>
        <taxon>Asteroideae</taxon>
        <taxon>Anthemideae</taxon>
        <taxon>Artemisiinae</taxon>
        <taxon>Artemisia</taxon>
    </lineage>
</organism>
<dbReference type="EMBL" id="PKPP01000197">
    <property type="protein sequence ID" value="PWA96119.1"/>
    <property type="molecule type" value="Genomic_DNA"/>
</dbReference>
<evidence type="ECO:0000313" key="7">
    <source>
        <dbReference type="Proteomes" id="UP000245207"/>
    </source>
</evidence>
<evidence type="ECO:0000259" key="4">
    <source>
        <dbReference type="Pfam" id="PF13961"/>
    </source>
</evidence>
<dbReference type="InterPro" id="IPR025314">
    <property type="entry name" value="DUF4219"/>
</dbReference>
<dbReference type="Pfam" id="PF13962">
    <property type="entry name" value="PGG"/>
    <property type="match status" value="1"/>
</dbReference>
<keyword evidence="3" id="KW-0812">Transmembrane</keyword>
<feature type="transmembrane region" description="Helical" evidence="3">
    <location>
        <begin position="689"/>
        <end position="714"/>
    </location>
</feature>
<feature type="domain" description="DUF4219" evidence="4">
    <location>
        <begin position="13"/>
        <end position="37"/>
    </location>
</feature>
<evidence type="ECO:0000313" key="6">
    <source>
        <dbReference type="EMBL" id="PWA96119.1"/>
    </source>
</evidence>
<keyword evidence="3" id="KW-0472">Membrane</keyword>
<dbReference type="STRING" id="35608.A0A2U1QDM4"/>
<dbReference type="SMART" id="SM00248">
    <property type="entry name" value="ANK"/>
    <property type="match status" value="5"/>
</dbReference>
<keyword evidence="3" id="KW-1133">Transmembrane helix</keyword>
<sequence length="745" mass="84323">MAMTGIVPEELKEENYEFWKVCLKSYLVGKGLWDVVSKEASKQEKETLDWETKNAQALHAIQLACGSRAYSKYKKKTHISAKVAWDHLVEMNHIPTIHAESSHEQADVSGGKEHLEYEELYNAIEHNDKEKVDEILRDKPHATAAIVSSHGDTALHVAILSGNMEIALKLVEMMPKDGLEICNEFGASPLSLAAITENIELAKAMVQKNENLVKIKKGHKDESSLPVIVASMYGRKKMVKYLYSKTPMEILNPANGPDGVLLLNNLITADLFDVASMLLKKYPKLGVTADHHGDYALHKLAHKSSAFESGSEFPFWKHWIYSCVRVHSPWDDPKSTKRSNGSHHEIDIPNEEASGSQPIHNEDAFKTRPNLLHRIGWIILRCVVPDIKDLHDRKLVNDEASKLLGCIFKEISGLSHSQLENMEIDKAVHVAIKHGIVEFVDELLKYNPEFIWRKDKKGRSIFSHAIIFRQEKIFGLFYRLGTKKTIVASRHDIFHNNFLHLAAKISPPAQLERVSGAALQMQRELQWYKEVESLVQPNYKDQVNETNRKPGVLFTEEHKDLAKEGERWMKNTAGSSMIVGTLIAAVMFTTAFTIPGGNDEKTGLPIMLESDSSAFLIFMVSNGLSLFYSSTSVLMFLGILTARYAEDDFLISLPTKLIFGIACLFFSMVTMMISFAAAMYLMLHKSLPWVSIPLIILSTVPVLFFCGLQFPLLIEMIFRTYGSTIFDKHKKYHYSRNPLHYLHFP</sequence>
<comment type="caution">
    <text evidence="6">The sequence shown here is derived from an EMBL/GenBank/DDBJ whole genome shotgun (WGS) entry which is preliminary data.</text>
</comment>
<feature type="domain" description="PGG" evidence="5">
    <location>
        <begin position="567"/>
        <end position="681"/>
    </location>
</feature>